<organism evidence="1 2">
    <name type="scientific">Racocetra fulgida</name>
    <dbReference type="NCBI Taxonomy" id="60492"/>
    <lineage>
        <taxon>Eukaryota</taxon>
        <taxon>Fungi</taxon>
        <taxon>Fungi incertae sedis</taxon>
        <taxon>Mucoromycota</taxon>
        <taxon>Glomeromycotina</taxon>
        <taxon>Glomeromycetes</taxon>
        <taxon>Diversisporales</taxon>
        <taxon>Gigasporaceae</taxon>
        <taxon>Racocetra</taxon>
    </lineage>
</organism>
<protein>
    <submittedName>
        <fullName evidence="1">12089_t:CDS:1</fullName>
    </submittedName>
</protein>
<reference evidence="1" key="1">
    <citation type="submission" date="2021-06" db="EMBL/GenBank/DDBJ databases">
        <authorList>
            <person name="Kallberg Y."/>
            <person name="Tangrot J."/>
            <person name="Rosling A."/>
        </authorList>
    </citation>
    <scope>NUCLEOTIDE SEQUENCE</scope>
    <source>
        <strain evidence="1">IN212</strain>
    </source>
</reference>
<gene>
    <name evidence="1" type="ORF">RFULGI_LOCUS11826</name>
</gene>
<name>A0A9N9NFB1_9GLOM</name>
<evidence type="ECO:0000313" key="1">
    <source>
        <dbReference type="EMBL" id="CAG8726670.1"/>
    </source>
</evidence>
<comment type="caution">
    <text evidence="1">The sequence shown here is derived from an EMBL/GenBank/DDBJ whole genome shotgun (WGS) entry which is preliminary data.</text>
</comment>
<sequence length="80" mass="9554">MLTLFNWLEQATENEKIKFIKFNDLDFDARNRKKKENPSYSSVSVPLKSMPGLEITYHFLNNFYDLKITDKEMETLFVKV</sequence>
<dbReference type="Proteomes" id="UP000789396">
    <property type="component" value="Unassembled WGS sequence"/>
</dbReference>
<proteinExistence type="predicted"/>
<dbReference type="EMBL" id="CAJVPZ010026794">
    <property type="protein sequence ID" value="CAG8726670.1"/>
    <property type="molecule type" value="Genomic_DNA"/>
</dbReference>
<keyword evidence="2" id="KW-1185">Reference proteome</keyword>
<feature type="non-terminal residue" evidence="1">
    <location>
        <position position="80"/>
    </location>
</feature>
<evidence type="ECO:0000313" key="2">
    <source>
        <dbReference type="Proteomes" id="UP000789396"/>
    </source>
</evidence>
<accession>A0A9N9NFB1</accession>
<feature type="non-terminal residue" evidence="1">
    <location>
        <position position="1"/>
    </location>
</feature>
<dbReference type="AlphaFoldDB" id="A0A9N9NFB1"/>